<keyword evidence="9" id="KW-1185">Reference proteome</keyword>
<dbReference type="KEGG" id="age:AA314_03818"/>
<dbReference type="GO" id="GO:0019867">
    <property type="term" value="C:outer membrane"/>
    <property type="evidence" value="ECO:0007669"/>
    <property type="project" value="InterPro"/>
</dbReference>
<comment type="subcellular location">
    <subcellularLocation>
        <location evidence="1">Membrane</location>
    </subcellularLocation>
</comment>
<sequence length="400" mass="44208">MLTTALLLTTLATATAAPPNAPPNALPATPASAPAEQPAKKEKGIDAIALPLVSYNSDQGFTYGGVAGAYLYAPGHNPYQHAISIQALFTSRGQQNHYLRYDGPQLIGPMRLEFRLEYRRELRSPFYGAGNVSAQDFNGDETQERFNYTKNAPGAWVRLRGRPWGENHPFQSYVGYSWRYTEVDPFDTSVLAQLKPEGIQGGATGQITAGVLWDTRDNEADPVRGGVEEVSLRVSGSATGSRYQYAGVTLSERRYWQLGPRFILAQRVTLDMLFGQVPFFEWVNTGGVSTSEGIGGMSSVRGIERNRFAGNIKAFTNTELRYRAFDFNLFGAPVIAGAVGFVDLGRVWHPGVENGEWWKWHPGLGAGLRLARRAAVVRFDWAMSPESGRQRIYLNFGHMF</sequence>
<feature type="signal peptide" evidence="4">
    <location>
        <begin position="1"/>
        <end position="16"/>
    </location>
</feature>
<evidence type="ECO:0000256" key="3">
    <source>
        <dbReference type="SAM" id="MobiDB-lite"/>
    </source>
</evidence>
<feature type="domain" description="Bacterial surface antigen (D15)" evidence="5">
    <location>
        <begin position="111"/>
        <end position="400"/>
    </location>
</feature>
<reference evidence="6 8" key="1">
    <citation type="submission" date="2015-05" db="EMBL/GenBank/DDBJ databases">
        <title>Genome assembly of Archangium gephyra DSM 2261.</title>
        <authorList>
            <person name="Sharma G."/>
            <person name="Subramanian S."/>
        </authorList>
    </citation>
    <scope>NUCLEOTIDE SEQUENCE [LARGE SCALE GENOMIC DNA]</scope>
    <source>
        <strain evidence="6 8">DSM 2261</strain>
    </source>
</reference>
<keyword evidence="4" id="KW-0732">Signal</keyword>
<proteinExistence type="predicted"/>
<name>A0AAC8TDP8_9BACT</name>
<evidence type="ECO:0000313" key="7">
    <source>
        <dbReference type="EMBL" id="REG28875.1"/>
    </source>
</evidence>
<dbReference type="EMBL" id="QUMU01000008">
    <property type="protein sequence ID" value="REG28875.1"/>
    <property type="molecule type" value="Genomic_DNA"/>
</dbReference>
<dbReference type="InterPro" id="IPR000184">
    <property type="entry name" value="Bac_surfAg_D15"/>
</dbReference>
<evidence type="ECO:0000313" key="6">
    <source>
        <dbReference type="EMBL" id="AKJ02192.1"/>
    </source>
</evidence>
<keyword evidence="2" id="KW-0472">Membrane</keyword>
<dbReference type="Pfam" id="PF01103">
    <property type="entry name" value="Omp85"/>
    <property type="match status" value="1"/>
</dbReference>
<evidence type="ECO:0000256" key="1">
    <source>
        <dbReference type="ARBA" id="ARBA00004370"/>
    </source>
</evidence>
<dbReference type="Proteomes" id="UP000256345">
    <property type="component" value="Unassembled WGS sequence"/>
</dbReference>
<evidence type="ECO:0000313" key="8">
    <source>
        <dbReference type="Proteomes" id="UP000035579"/>
    </source>
</evidence>
<evidence type="ECO:0000313" key="9">
    <source>
        <dbReference type="Proteomes" id="UP000256345"/>
    </source>
</evidence>
<evidence type="ECO:0000256" key="2">
    <source>
        <dbReference type="ARBA" id="ARBA00023136"/>
    </source>
</evidence>
<evidence type="ECO:0000259" key="5">
    <source>
        <dbReference type="Pfam" id="PF01103"/>
    </source>
</evidence>
<organism evidence="6 8">
    <name type="scientific">Archangium gephyra</name>
    <dbReference type="NCBI Taxonomy" id="48"/>
    <lineage>
        <taxon>Bacteria</taxon>
        <taxon>Pseudomonadati</taxon>
        <taxon>Myxococcota</taxon>
        <taxon>Myxococcia</taxon>
        <taxon>Myxococcales</taxon>
        <taxon>Cystobacterineae</taxon>
        <taxon>Archangiaceae</taxon>
        <taxon>Archangium</taxon>
    </lineage>
</organism>
<gene>
    <name evidence="6" type="ORF">AA314_03818</name>
    <name evidence="7" type="ORF">ATI61_108418</name>
</gene>
<dbReference type="EMBL" id="CP011509">
    <property type="protein sequence ID" value="AKJ02192.1"/>
    <property type="molecule type" value="Genomic_DNA"/>
</dbReference>
<evidence type="ECO:0000256" key="4">
    <source>
        <dbReference type="SAM" id="SignalP"/>
    </source>
</evidence>
<dbReference type="Proteomes" id="UP000035579">
    <property type="component" value="Chromosome"/>
</dbReference>
<feature type="region of interest" description="Disordered" evidence="3">
    <location>
        <begin position="18"/>
        <end position="40"/>
    </location>
</feature>
<dbReference type="AlphaFoldDB" id="A0AAC8TDP8"/>
<protein>
    <submittedName>
        <fullName evidence="7">Surface antigen-like protein</fullName>
    </submittedName>
</protein>
<dbReference type="RefSeq" id="WP_047856575.1">
    <property type="nucleotide sequence ID" value="NZ_CP011509.1"/>
</dbReference>
<reference evidence="7 9" key="2">
    <citation type="submission" date="2018-08" db="EMBL/GenBank/DDBJ databases">
        <title>Genomic Encyclopedia of Archaeal and Bacterial Type Strains, Phase II (KMG-II): from individual species to whole genera.</title>
        <authorList>
            <person name="Goeker M."/>
        </authorList>
    </citation>
    <scope>NUCLEOTIDE SEQUENCE [LARGE SCALE GENOMIC DNA]</scope>
    <source>
        <strain evidence="7 9">DSM 2261</strain>
    </source>
</reference>
<dbReference type="NCBIfam" id="NF047779">
    <property type="entry name" value="Omp85_fam"/>
    <property type="match status" value="1"/>
</dbReference>
<feature type="chain" id="PRO_5041964094" evidence="4">
    <location>
        <begin position="17"/>
        <end position="400"/>
    </location>
</feature>
<dbReference type="Gene3D" id="2.40.160.50">
    <property type="entry name" value="membrane protein fhac: a member of the omp85/tpsb transporter family"/>
    <property type="match status" value="1"/>
</dbReference>
<feature type="compositionally biased region" description="Low complexity" evidence="3">
    <location>
        <begin position="26"/>
        <end position="35"/>
    </location>
</feature>
<accession>A0AAC8TDP8</accession>